<organism evidence="6 7">
    <name type="scientific">Durusdinium trenchii</name>
    <dbReference type="NCBI Taxonomy" id="1381693"/>
    <lineage>
        <taxon>Eukaryota</taxon>
        <taxon>Sar</taxon>
        <taxon>Alveolata</taxon>
        <taxon>Dinophyceae</taxon>
        <taxon>Suessiales</taxon>
        <taxon>Symbiodiniaceae</taxon>
        <taxon>Durusdinium</taxon>
    </lineage>
</organism>
<dbReference type="PANTHER" id="PTHR30249:SF0">
    <property type="entry name" value="PLASTIDAL GLYCOLATE_GLYCERATE TRANSLOCATOR 1, CHLOROPLASTIC"/>
    <property type="match status" value="1"/>
</dbReference>
<dbReference type="Proteomes" id="UP001642484">
    <property type="component" value="Unassembled WGS sequence"/>
</dbReference>
<dbReference type="PANTHER" id="PTHR30249">
    <property type="entry name" value="PUTATIVE SEROTONIN TRANSPORTER"/>
    <property type="match status" value="1"/>
</dbReference>
<comment type="caution">
    <text evidence="6">The sequence shown here is derived from an EMBL/GenBank/DDBJ whole genome shotgun (WGS) entry which is preliminary data.</text>
</comment>
<evidence type="ECO:0000313" key="7">
    <source>
        <dbReference type="Proteomes" id="UP001642484"/>
    </source>
</evidence>
<keyword evidence="7" id="KW-1185">Reference proteome</keyword>
<keyword evidence="2 5" id="KW-0812">Transmembrane</keyword>
<protein>
    <submittedName>
        <fullName evidence="6">Uncharacterized protein</fullName>
    </submittedName>
</protein>
<comment type="subcellular location">
    <subcellularLocation>
        <location evidence="1">Membrane</location>
        <topology evidence="1">Multi-pass membrane protein</topology>
    </subcellularLocation>
</comment>
<dbReference type="EMBL" id="CAXAMN010000891">
    <property type="protein sequence ID" value="CAK8991263.1"/>
    <property type="molecule type" value="Genomic_DNA"/>
</dbReference>
<keyword evidence="3 5" id="KW-1133">Transmembrane helix</keyword>
<keyword evidence="4 5" id="KW-0472">Membrane</keyword>
<evidence type="ECO:0000256" key="4">
    <source>
        <dbReference type="ARBA" id="ARBA00023136"/>
    </source>
</evidence>
<dbReference type="InterPro" id="IPR007300">
    <property type="entry name" value="CidB/LrgB"/>
</dbReference>
<evidence type="ECO:0000313" key="6">
    <source>
        <dbReference type="EMBL" id="CAK8991263.1"/>
    </source>
</evidence>
<feature type="transmembrane region" description="Helical" evidence="5">
    <location>
        <begin position="115"/>
        <end position="134"/>
    </location>
</feature>
<reference evidence="6 7" key="1">
    <citation type="submission" date="2024-02" db="EMBL/GenBank/DDBJ databases">
        <authorList>
            <person name="Chen Y."/>
            <person name="Shah S."/>
            <person name="Dougan E. K."/>
            <person name="Thang M."/>
            <person name="Chan C."/>
        </authorList>
    </citation>
    <scope>NUCLEOTIDE SEQUENCE [LARGE SCALE GENOMIC DNA]</scope>
</reference>
<feature type="transmembrane region" description="Helical" evidence="5">
    <location>
        <begin position="44"/>
        <end position="64"/>
    </location>
</feature>
<name>A0ABP0HNG1_9DINO</name>
<accession>A0ABP0HNG1</accession>
<sequence>MPSAIHTGVRRGVSSASDKIRSFGAVACFIAIEKAMIATGLSSYLPSTLLGMFSLFGFLLLLEVTGQPEAAMGLFRFLEPGYRFLLKWAPVFFTPALVKLPLVEEPISPFEFLRVALLIFVGGMIQMAAVARLAQWFISQEPKKVI</sequence>
<evidence type="ECO:0000256" key="3">
    <source>
        <dbReference type="ARBA" id="ARBA00022989"/>
    </source>
</evidence>
<evidence type="ECO:0000256" key="1">
    <source>
        <dbReference type="ARBA" id="ARBA00004141"/>
    </source>
</evidence>
<gene>
    <name evidence="6" type="ORF">CCMP2556_LOCUS2382</name>
</gene>
<proteinExistence type="predicted"/>
<evidence type="ECO:0000256" key="5">
    <source>
        <dbReference type="SAM" id="Phobius"/>
    </source>
</evidence>
<evidence type="ECO:0000256" key="2">
    <source>
        <dbReference type="ARBA" id="ARBA00022692"/>
    </source>
</evidence>